<proteinExistence type="predicted"/>
<evidence type="ECO:0000313" key="1">
    <source>
        <dbReference type="EMBL" id="KAI0093091.1"/>
    </source>
</evidence>
<gene>
    <name evidence="1" type="ORF">BDY19DRAFT_407327</name>
</gene>
<sequence length="149" mass="16774">MAYADMCENQYIQSTRIYHPSSFLEALRCGLRTPRGRPELPVCSVAWNIHLAGSTKWNISGNDTACGLGRVDFRRAATYLVAQRSVLKVRMLPRIDFVPILRPEGRGTLHRLIHLESPSFRGSSVQASKLPQIHNLPSLLPYSYVTLPE</sequence>
<accession>A0ACB8UFP0</accession>
<reference evidence="1" key="1">
    <citation type="journal article" date="2021" name="Environ. Microbiol.">
        <title>Gene family expansions and transcriptome signatures uncover fungal adaptations to wood decay.</title>
        <authorList>
            <person name="Hage H."/>
            <person name="Miyauchi S."/>
            <person name="Viragh M."/>
            <person name="Drula E."/>
            <person name="Min B."/>
            <person name="Chaduli D."/>
            <person name="Navarro D."/>
            <person name="Favel A."/>
            <person name="Norest M."/>
            <person name="Lesage-Meessen L."/>
            <person name="Balint B."/>
            <person name="Merenyi Z."/>
            <person name="de Eugenio L."/>
            <person name="Morin E."/>
            <person name="Martinez A.T."/>
            <person name="Baldrian P."/>
            <person name="Stursova M."/>
            <person name="Martinez M.J."/>
            <person name="Novotny C."/>
            <person name="Magnuson J.K."/>
            <person name="Spatafora J.W."/>
            <person name="Maurice S."/>
            <person name="Pangilinan J."/>
            <person name="Andreopoulos W."/>
            <person name="LaButti K."/>
            <person name="Hundley H."/>
            <person name="Na H."/>
            <person name="Kuo A."/>
            <person name="Barry K."/>
            <person name="Lipzen A."/>
            <person name="Henrissat B."/>
            <person name="Riley R."/>
            <person name="Ahrendt S."/>
            <person name="Nagy L.G."/>
            <person name="Grigoriev I.V."/>
            <person name="Martin F."/>
            <person name="Rosso M.N."/>
        </authorList>
    </citation>
    <scope>NUCLEOTIDE SEQUENCE</scope>
    <source>
        <strain evidence="1">CBS 384.51</strain>
    </source>
</reference>
<dbReference type="EMBL" id="MU274902">
    <property type="protein sequence ID" value="KAI0093091.1"/>
    <property type="molecule type" value="Genomic_DNA"/>
</dbReference>
<dbReference type="Proteomes" id="UP001055072">
    <property type="component" value="Unassembled WGS sequence"/>
</dbReference>
<evidence type="ECO:0000313" key="2">
    <source>
        <dbReference type="Proteomes" id="UP001055072"/>
    </source>
</evidence>
<protein>
    <submittedName>
        <fullName evidence="1">Uncharacterized protein</fullName>
    </submittedName>
</protein>
<comment type="caution">
    <text evidence="1">The sequence shown here is derived from an EMBL/GenBank/DDBJ whole genome shotgun (WGS) entry which is preliminary data.</text>
</comment>
<organism evidence="1 2">
    <name type="scientific">Irpex rosettiformis</name>
    <dbReference type="NCBI Taxonomy" id="378272"/>
    <lineage>
        <taxon>Eukaryota</taxon>
        <taxon>Fungi</taxon>
        <taxon>Dikarya</taxon>
        <taxon>Basidiomycota</taxon>
        <taxon>Agaricomycotina</taxon>
        <taxon>Agaricomycetes</taxon>
        <taxon>Polyporales</taxon>
        <taxon>Irpicaceae</taxon>
        <taxon>Irpex</taxon>
    </lineage>
</organism>
<name>A0ACB8UFP0_9APHY</name>
<keyword evidence="2" id="KW-1185">Reference proteome</keyword>